<organism evidence="1 2">
    <name type="scientific">Pseudonocardia hierapolitana</name>
    <dbReference type="NCBI Taxonomy" id="1128676"/>
    <lineage>
        <taxon>Bacteria</taxon>
        <taxon>Bacillati</taxon>
        <taxon>Actinomycetota</taxon>
        <taxon>Actinomycetes</taxon>
        <taxon>Pseudonocardiales</taxon>
        <taxon>Pseudonocardiaceae</taxon>
        <taxon>Pseudonocardia</taxon>
    </lineage>
</organism>
<dbReference type="Proteomes" id="UP000321261">
    <property type="component" value="Unassembled WGS sequence"/>
</dbReference>
<comment type="caution">
    <text evidence="1">The sequence shown here is derived from an EMBL/GenBank/DDBJ whole genome shotgun (WGS) entry which is preliminary data.</text>
</comment>
<dbReference type="EMBL" id="VIWU01000001">
    <property type="protein sequence ID" value="TWF77770.1"/>
    <property type="molecule type" value="Genomic_DNA"/>
</dbReference>
<accession>A0A561SSC9</accession>
<evidence type="ECO:0000313" key="2">
    <source>
        <dbReference type="Proteomes" id="UP000321261"/>
    </source>
</evidence>
<gene>
    <name evidence="1" type="ORF">FHX44_113685</name>
</gene>
<protein>
    <submittedName>
        <fullName evidence="1">Uncharacterized protein</fullName>
    </submittedName>
</protein>
<dbReference type="AlphaFoldDB" id="A0A561SSC9"/>
<name>A0A561SSC9_9PSEU</name>
<proteinExistence type="predicted"/>
<sequence>MVVREARAGAPVGEPIVVENVTGCPLEAERGGRSGPRDVFGGLTDRHYADVLRSFVEG</sequence>
<reference evidence="1 2" key="1">
    <citation type="submission" date="2019-06" db="EMBL/GenBank/DDBJ databases">
        <title>Sequencing the genomes of 1000 actinobacteria strains.</title>
        <authorList>
            <person name="Klenk H.-P."/>
        </authorList>
    </citation>
    <scope>NUCLEOTIDE SEQUENCE [LARGE SCALE GENOMIC DNA]</scope>
    <source>
        <strain evidence="1 2">DSM 45671</strain>
    </source>
</reference>
<keyword evidence="2" id="KW-1185">Reference proteome</keyword>
<evidence type="ECO:0000313" key="1">
    <source>
        <dbReference type="EMBL" id="TWF77770.1"/>
    </source>
</evidence>